<sequence length="362" mass="41039">MEEAPGAAREIIRISEDGDVMFTFPSDNSKVLVSSVVLKMASPVFKTLLGPHFREGQTARSSSNPIEIPLPEDDPQATADLCRLLHHIPVPELDFESDMGRMIPCAVAVDKWDCSRALQRSFRAILLHALHHNINNYDYEKLGQLASVAYCLGNQQVFGAVFDKLMLHFAKPTQYLRMVSEVPSRILPAQFYCQSFLVFSATDSDESVLEERRNRARDGLSTGLQALASSCKLCHRSRAKSVMNTEYMRHIAMDEPLDSKFKRNVAMDKPATTWPPAWQPDEVSLEAALSHVRGLARYTSEFQDECRFCGRQSPVRVERADYKQLVRETTGLWGYLSLTCIRQECALFEDSLYCEDHYTEDL</sequence>
<protein>
    <recommendedName>
        <fullName evidence="3">BTB domain-containing protein</fullName>
    </recommendedName>
</protein>
<keyword evidence="2" id="KW-1185">Reference proteome</keyword>
<dbReference type="InterPro" id="IPR011333">
    <property type="entry name" value="SKP1/BTB/POZ_sf"/>
</dbReference>
<dbReference type="Proteomes" id="UP001305779">
    <property type="component" value="Unassembled WGS sequence"/>
</dbReference>
<proteinExistence type="predicted"/>
<accession>A0ABR0E458</accession>
<evidence type="ECO:0000313" key="2">
    <source>
        <dbReference type="Proteomes" id="UP001305779"/>
    </source>
</evidence>
<name>A0ABR0E458_ZASCE</name>
<dbReference type="EMBL" id="JAXOVC010000011">
    <property type="protein sequence ID" value="KAK4496043.1"/>
    <property type="molecule type" value="Genomic_DNA"/>
</dbReference>
<comment type="caution">
    <text evidence="1">The sequence shown here is derived from an EMBL/GenBank/DDBJ whole genome shotgun (WGS) entry which is preliminary data.</text>
</comment>
<gene>
    <name evidence="1" type="ORF">PRZ48_013312</name>
</gene>
<evidence type="ECO:0000313" key="1">
    <source>
        <dbReference type="EMBL" id="KAK4496043.1"/>
    </source>
</evidence>
<organism evidence="1 2">
    <name type="scientific">Zasmidium cellare</name>
    <name type="common">Wine cellar mold</name>
    <name type="synonym">Racodium cellare</name>
    <dbReference type="NCBI Taxonomy" id="395010"/>
    <lineage>
        <taxon>Eukaryota</taxon>
        <taxon>Fungi</taxon>
        <taxon>Dikarya</taxon>
        <taxon>Ascomycota</taxon>
        <taxon>Pezizomycotina</taxon>
        <taxon>Dothideomycetes</taxon>
        <taxon>Dothideomycetidae</taxon>
        <taxon>Mycosphaerellales</taxon>
        <taxon>Mycosphaerellaceae</taxon>
        <taxon>Zasmidium</taxon>
    </lineage>
</organism>
<evidence type="ECO:0008006" key="3">
    <source>
        <dbReference type="Google" id="ProtNLM"/>
    </source>
</evidence>
<dbReference type="Gene3D" id="3.30.710.10">
    <property type="entry name" value="Potassium Channel Kv1.1, Chain A"/>
    <property type="match status" value="1"/>
</dbReference>
<reference evidence="1 2" key="1">
    <citation type="journal article" date="2023" name="G3 (Bethesda)">
        <title>A chromosome-level genome assembly of Zasmidium syzygii isolated from banana leaves.</title>
        <authorList>
            <person name="van Westerhoven A.C."/>
            <person name="Mehrabi R."/>
            <person name="Talebi R."/>
            <person name="Steentjes M.B.F."/>
            <person name="Corcolon B."/>
            <person name="Chong P.A."/>
            <person name="Kema G.H.J."/>
            <person name="Seidl M.F."/>
        </authorList>
    </citation>
    <scope>NUCLEOTIDE SEQUENCE [LARGE SCALE GENOMIC DNA]</scope>
    <source>
        <strain evidence="1 2">P124</strain>
    </source>
</reference>